<reference evidence="1 2" key="1">
    <citation type="submission" date="2018-09" db="EMBL/GenBank/DDBJ databases">
        <authorList>
            <person name="Tagini F."/>
        </authorList>
    </citation>
    <scope>NUCLEOTIDE SEQUENCE [LARGE SCALE GENOMIC DNA]</scope>
    <source>
        <strain evidence="1 2">MK136</strain>
    </source>
</reference>
<name>A0A498Q3K1_9MYCO</name>
<organism evidence="1 2">
    <name type="scientific">Mycobacterium attenuatum</name>
    <dbReference type="NCBI Taxonomy" id="2341086"/>
    <lineage>
        <taxon>Bacteria</taxon>
        <taxon>Bacillati</taxon>
        <taxon>Actinomycetota</taxon>
        <taxon>Actinomycetes</taxon>
        <taxon>Mycobacteriales</taxon>
        <taxon>Mycobacteriaceae</taxon>
        <taxon>Mycobacterium</taxon>
    </lineage>
</organism>
<sequence>MRRKQKTITLWFPRVEFTGGSAAGYDLDITGWRGSIAMYVEADGVAEETSLEIGFLELFTLPLHACTAESLDRVSADTAAYLALLSQGDVSDQMKRRTLLVTLSIRFRRIAQSHRNS</sequence>
<dbReference type="EMBL" id="UPHP01000071">
    <property type="protein sequence ID" value="VBA39509.1"/>
    <property type="molecule type" value="Genomic_DNA"/>
</dbReference>
<protein>
    <submittedName>
        <fullName evidence="1">Uncharacterized protein</fullName>
    </submittedName>
</protein>
<evidence type="ECO:0000313" key="2">
    <source>
        <dbReference type="Proteomes" id="UP000273307"/>
    </source>
</evidence>
<proteinExistence type="predicted"/>
<accession>A0A498Q3K1</accession>
<gene>
    <name evidence="1" type="ORF">LAUMK136_03033</name>
</gene>
<keyword evidence="2" id="KW-1185">Reference proteome</keyword>
<dbReference type="Proteomes" id="UP000273307">
    <property type="component" value="Unassembled WGS sequence"/>
</dbReference>
<evidence type="ECO:0000313" key="1">
    <source>
        <dbReference type="EMBL" id="VBA39509.1"/>
    </source>
</evidence>
<dbReference type="AlphaFoldDB" id="A0A498Q3K1"/>